<gene>
    <name evidence="1" type="ORF">LAUMK4_01017</name>
</gene>
<accession>A0ABY6RDY7</accession>
<evidence type="ECO:0000313" key="2">
    <source>
        <dbReference type="Proteomes" id="UP000271464"/>
    </source>
</evidence>
<dbReference type="EMBL" id="UPHM01000020">
    <property type="protein sequence ID" value="VAZ89336.1"/>
    <property type="molecule type" value="Genomic_DNA"/>
</dbReference>
<evidence type="ECO:0000313" key="1">
    <source>
        <dbReference type="EMBL" id="VAZ89336.1"/>
    </source>
</evidence>
<organism evidence="1 2">
    <name type="scientific">Mycobacterium persicum</name>
    <dbReference type="NCBI Taxonomy" id="1487726"/>
    <lineage>
        <taxon>Bacteria</taxon>
        <taxon>Bacillati</taxon>
        <taxon>Actinomycetota</taxon>
        <taxon>Actinomycetes</taxon>
        <taxon>Mycobacteriales</taxon>
        <taxon>Mycobacteriaceae</taxon>
        <taxon>Mycobacterium</taxon>
    </lineage>
</organism>
<protein>
    <submittedName>
        <fullName evidence="1">Uncharacterized protein</fullName>
    </submittedName>
</protein>
<dbReference type="Proteomes" id="UP000271464">
    <property type="component" value="Unassembled WGS sequence"/>
</dbReference>
<comment type="caution">
    <text evidence="1">The sequence shown here is derived from an EMBL/GenBank/DDBJ whole genome shotgun (WGS) entry which is preliminary data.</text>
</comment>
<reference evidence="1 2" key="1">
    <citation type="submission" date="2018-09" db="EMBL/GenBank/DDBJ databases">
        <authorList>
            <person name="Tagini F."/>
        </authorList>
    </citation>
    <scope>NUCLEOTIDE SEQUENCE [LARGE SCALE GENOMIC DNA]</scope>
    <source>
        <strain evidence="1 2">MK4</strain>
    </source>
</reference>
<name>A0ABY6RDY7_9MYCO</name>
<proteinExistence type="predicted"/>
<sequence>MLVGANAARFAARTEEAIPAASTAAVVNMSGTAMRYDMVALQPGNMLTSEDVVLLIIARFRHFSEYYSAAAGVALLMKSSPASPLRWLIVLSCAAGKSNKALSGPAVRHKELHNGLRPVKGARCATDDRLGQILLAAGPGVPAVVDSIEDHFGPGHT</sequence>
<keyword evidence="2" id="KW-1185">Reference proteome</keyword>